<feature type="region of interest" description="Disordered" evidence="1">
    <location>
        <begin position="178"/>
        <end position="207"/>
    </location>
</feature>
<dbReference type="GeneID" id="25905831"/>
<sequence length="760" mass="83744">MNQFATTMQGCVGTRLQPHQQRPTHASSGSMFLRGTMSMSALPMGDVHYYGRMQSHAPSNVLQTRAYGSTHDLTLLPRPQRPQQSQKSPRSIIRKTSTGISLSSQRRAKLSEERKELLRAKDAERKRNERCRMKQTLSPEEIARRKQVDANRRKASRAKARLAKKLSEKADTGIIGQAEPLSLPSSQSVDLKTARGKAKKSSDAGSDSELLGVRLGKWERGVDTLGRTDVSTLHGSEHNINAAFFGSITPVVGMQMMPIDKHADKANATFETLNKQGSVMSSKWEMMVRLGDHVHQHGEDIVLNHSMSGMANVGDKQQLSREVSTSGYSIGTPIGENELVLSNFGSELNLSGQQTSEQHQTRKLQHETQQLYRQPQTQSQIQQLTQSAEALAQANGYALAANTNEAAQSRVGGTGHSYMTPQEGVHAHTRPHSPAEMQQLAFLDNRHVNTNSPVYTLASMHSNTGSLDDVNLMGDTSAKLNSESDTRTVNQTYMYEHYTPPAQGSALQSALGTTFKVQGTSASMSKVTRTRKLMSKEKADELRAKDAKRKRLERAKQKALGIKPSQPPKPSTKEKRDKDAARKRAERARKRLQQQEAKDRALKAGQDSCGGDLASPSSHDSMSYHGGSSTGAMNQATGRHQMVEQVIQTPPSQCQALSPPLSYSHTYAHVSTLDNGMSADVSRGTDLTADEQSPQQQALPQPPQMQQRGGRSYKAHPFTYTQRDVQQSNAVDYRQYYADVGQPHHYSSYAHRAAVTSHMS</sequence>
<gene>
    <name evidence="2" type="ORF">SARC_05327</name>
</gene>
<evidence type="ECO:0000256" key="1">
    <source>
        <dbReference type="SAM" id="MobiDB-lite"/>
    </source>
</evidence>
<reference evidence="2 3" key="1">
    <citation type="submission" date="2011-02" db="EMBL/GenBank/DDBJ databases">
        <title>The Genome Sequence of Sphaeroforma arctica JP610.</title>
        <authorList>
            <consortium name="The Broad Institute Genome Sequencing Platform"/>
            <person name="Russ C."/>
            <person name="Cuomo C."/>
            <person name="Young S.K."/>
            <person name="Zeng Q."/>
            <person name="Gargeya S."/>
            <person name="Alvarado L."/>
            <person name="Berlin A."/>
            <person name="Chapman S.B."/>
            <person name="Chen Z."/>
            <person name="Freedman E."/>
            <person name="Gellesch M."/>
            <person name="Goldberg J."/>
            <person name="Griggs A."/>
            <person name="Gujja S."/>
            <person name="Heilman E."/>
            <person name="Heiman D."/>
            <person name="Howarth C."/>
            <person name="Mehta T."/>
            <person name="Neiman D."/>
            <person name="Pearson M."/>
            <person name="Roberts A."/>
            <person name="Saif S."/>
            <person name="Shea T."/>
            <person name="Shenoy N."/>
            <person name="Sisk P."/>
            <person name="Stolte C."/>
            <person name="Sykes S."/>
            <person name="White J."/>
            <person name="Yandava C."/>
            <person name="Burger G."/>
            <person name="Gray M.W."/>
            <person name="Holland P.W.H."/>
            <person name="King N."/>
            <person name="Lang F.B.F."/>
            <person name="Roger A.J."/>
            <person name="Ruiz-Trillo I."/>
            <person name="Haas B."/>
            <person name="Nusbaum C."/>
            <person name="Birren B."/>
        </authorList>
    </citation>
    <scope>NUCLEOTIDE SEQUENCE [LARGE SCALE GENOMIC DNA]</scope>
    <source>
        <strain evidence="2 3">JP610</strain>
    </source>
</reference>
<protein>
    <submittedName>
        <fullName evidence="2">Uncharacterized protein</fullName>
    </submittedName>
</protein>
<feature type="compositionally biased region" description="Low complexity" evidence="1">
    <location>
        <begin position="77"/>
        <end position="91"/>
    </location>
</feature>
<dbReference type="Proteomes" id="UP000054560">
    <property type="component" value="Unassembled WGS sequence"/>
</dbReference>
<organism evidence="2 3">
    <name type="scientific">Sphaeroforma arctica JP610</name>
    <dbReference type="NCBI Taxonomy" id="667725"/>
    <lineage>
        <taxon>Eukaryota</taxon>
        <taxon>Ichthyosporea</taxon>
        <taxon>Ichthyophonida</taxon>
        <taxon>Sphaeroforma</taxon>
    </lineage>
</organism>
<feature type="region of interest" description="Disordered" evidence="1">
    <location>
        <begin position="676"/>
        <end position="712"/>
    </location>
</feature>
<feature type="compositionally biased region" description="Basic and acidic residues" evidence="1">
    <location>
        <begin position="534"/>
        <end position="545"/>
    </location>
</feature>
<feature type="compositionally biased region" description="Polar residues" evidence="1">
    <location>
        <begin position="615"/>
        <end position="634"/>
    </location>
</feature>
<name>A0A0L0G004_9EUKA</name>
<feature type="compositionally biased region" description="Polar residues" evidence="1">
    <location>
        <begin position="95"/>
        <end position="105"/>
    </location>
</feature>
<feature type="region of interest" description="Disordered" evidence="1">
    <location>
        <begin position="519"/>
        <end position="634"/>
    </location>
</feature>
<dbReference type="EMBL" id="KQ241931">
    <property type="protein sequence ID" value="KNC82400.1"/>
    <property type="molecule type" value="Genomic_DNA"/>
</dbReference>
<dbReference type="RefSeq" id="XP_014156302.1">
    <property type="nucleotide sequence ID" value="XM_014300827.1"/>
</dbReference>
<feature type="compositionally biased region" description="Basic and acidic residues" evidence="1">
    <location>
        <begin position="571"/>
        <end position="583"/>
    </location>
</feature>
<evidence type="ECO:0000313" key="2">
    <source>
        <dbReference type="EMBL" id="KNC82400.1"/>
    </source>
</evidence>
<keyword evidence="3" id="KW-1185">Reference proteome</keyword>
<accession>A0A0L0G004</accession>
<evidence type="ECO:0000313" key="3">
    <source>
        <dbReference type="Proteomes" id="UP000054560"/>
    </source>
</evidence>
<proteinExistence type="predicted"/>
<feature type="compositionally biased region" description="Low complexity" evidence="1">
    <location>
        <begin position="692"/>
        <end position="707"/>
    </location>
</feature>
<feature type="region of interest" description="Disordered" evidence="1">
    <location>
        <begin position="73"/>
        <end position="132"/>
    </location>
</feature>
<feature type="compositionally biased region" description="Basic and acidic residues" evidence="1">
    <location>
        <begin position="109"/>
        <end position="132"/>
    </location>
</feature>
<dbReference type="AlphaFoldDB" id="A0A0L0G004"/>